<dbReference type="Pfam" id="PF05525">
    <property type="entry name" value="Branch_AA_trans"/>
    <property type="match status" value="1"/>
</dbReference>
<protein>
    <recommendedName>
        <fullName evidence="9">Branched-chain amino acid transport system carrier protein</fullName>
    </recommendedName>
</protein>
<comment type="function">
    <text evidence="9">Component of the transport system for branched-chain amino acids.</text>
</comment>
<evidence type="ECO:0000256" key="5">
    <source>
        <dbReference type="ARBA" id="ARBA00022692"/>
    </source>
</evidence>
<dbReference type="PANTHER" id="PTHR30588:SF0">
    <property type="entry name" value="BRANCHED-CHAIN AMINO ACID PERMEASE BRNQ"/>
    <property type="match status" value="1"/>
</dbReference>
<gene>
    <name evidence="10" type="primary">brnQ-2</name>
    <name evidence="10" type="ORF">GCM10007916_30960</name>
</gene>
<feature type="transmembrane region" description="Helical" evidence="9">
    <location>
        <begin position="318"/>
        <end position="335"/>
    </location>
</feature>
<dbReference type="Proteomes" id="UP001157353">
    <property type="component" value="Unassembled WGS sequence"/>
</dbReference>
<dbReference type="NCBIfam" id="TIGR00796">
    <property type="entry name" value="livcs"/>
    <property type="match status" value="1"/>
</dbReference>
<organism evidence="10 11">
    <name type="scientific">Psychromonas marina</name>
    <dbReference type="NCBI Taxonomy" id="88364"/>
    <lineage>
        <taxon>Bacteria</taxon>
        <taxon>Pseudomonadati</taxon>
        <taxon>Pseudomonadota</taxon>
        <taxon>Gammaproteobacteria</taxon>
        <taxon>Alteromonadales</taxon>
        <taxon>Psychromonadaceae</taxon>
        <taxon>Psychromonas</taxon>
    </lineage>
</organism>
<keyword evidence="11" id="KW-1185">Reference proteome</keyword>
<evidence type="ECO:0000256" key="4">
    <source>
        <dbReference type="ARBA" id="ARBA00022475"/>
    </source>
</evidence>
<feature type="transmembrane region" description="Helical" evidence="9">
    <location>
        <begin position="195"/>
        <end position="214"/>
    </location>
</feature>
<evidence type="ECO:0000313" key="10">
    <source>
        <dbReference type="EMBL" id="GLS92026.1"/>
    </source>
</evidence>
<name>A0ABQ6E4V6_9GAMM</name>
<dbReference type="EMBL" id="BSPQ01000016">
    <property type="protein sequence ID" value="GLS92026.1"/>
    <property type="molecule type" value="Genomic_DNA"/>
</dbReference>
<sequence length="437" mass="46189">MKNRLSSFDILALGFMNFAFFLGAGNIIFPPLAGAMAGEHLSLATLGFLVTAVGLPLITLIAVAKAGGGILDMAKYLPAKVATVLALAVFIVIGPSFATPRAALVAYEISVKPFLDNSGALSLAIFSVVFFAIVTYLSLSTGKLLDMVGKVITPLLIILLVILSIAVFLNPLSDFGPATQEYINSPFTKGFLEGYNTMDTLGALVFGMLIINVIKSKGIEDKKAQYKYLVIAGCIAALGLTFVYVSLFYLGSTSQGIAADVTNGGEIIALYVQALFGSQGLILLALVVGLACLTTAVGLVSAMAEFLTTLKPNWNKKLLVVINCALCALVTNVGLSQLIALSIPVLFIIYPVAIALVALTLLDGFITKKKLSYRFVVSIALFFGLLDGLKVAGVNMDSFSFLPMFEQGMAWFLPTCAALVIATLVFKDSSEKIKQAA</sequence>
<keyword evidence="5 9" id="KW-0812">Transmembrane</keyword>
<dbReference type="RefSeq" id="WP_284205116.1">
    <property type="nucleotide sequence ID" value="NZ_BSPQ01000016.1"/>
</dbReference>
<keyword evidence="6 9" id="KW-0029">Amino-acid transport</keyword>
<evidence type="ECO:0000256" key="3">
    <source>
        <dbReference type="ARBA" id="ARBA00022448"/>
    </source>
</evidence>
<evidence type="ECO:0000256" key="8">
    <source>
        <dbReference type="ARBA" id="ARBA00023136"/>
    </source>
</evidence>
<accession>A0ABQ6E4V6</accession>
<keyword evidence="8 9" id="KW-0472">Membrane</keyword>
<evidence type="ECO:0000256" key="7">
    <source>
        <dbReference type="ARBA" id="ARBA00022989"/>
    </source>
</evidence>
<comment type="similarity">
    <text evidence="2 9">Belongs to the branched chain amino acid transporter family.</text>
</comment>
<feature type="transmembrane region" description="Helical" evidence="9">
    <location>
        <begin position="281"/>
        <end position="306"/>
    </location>
</feature>
<evidence type="ECO:0000256" key="1">
    <source>
        <dbReference type="ARBA" id="ARBA00004651"/>
    </source>
</evidence>
<keyword evidence="7 9" id="KW-1133">Transmembrane helix</keyword>
<feature type="transmembrane region" description="Helical" evidence="9">
    <location>
        <begin position="41"/>
        <end position="64"/>
    </location>
</feature>
<evidence type="ECO:0000313" key="11">
    <source>
        <dbReference type="Proteomes" id="UP001157353"/>
    </source>
</evidence>
<feature type="transmembrane region" description="Helical" evidence="9">
    <location>
        <begin position="76"/>
        <end position="98"/>
    </location>
</feature>
<feature type="transmembrane region" description="Helical" evidence="9">
    <location>
        <begin position="371"/>
        <end position="389"/>
    </location>
</feature>
<evidence type="ECO:0000256" key="6">
    <source>
        <dbReference type="ARBA" id="ARBA00022970"/>
    </source>
</evidence>
<comment type="caution">
    <text evidence="10">The sequence shown here is derived from an EMBL/GenBank/DDBJ whole genome shotgun (WGS) entry which is preliminary data.</text>
</comment>
<feature type="transmembrane region" description="Helical" evidence="9">
    <location>
        <begin position="341"/>
        <end position="362"/>
    </location>
</feature>
<evidence type="ECO:0000256" key="2">
    <source>
        <dbReference type="ARBA" id="ARBA00008540"/>
    </source>
</evidence>
<keyword evidence="4" id="KW-1003">Cell membrane</keyword>
<dbReference type="PANTHER" id="PTHR30588">
    <property type="entry name" value="BRANCHED-CHAIN AMINO ACID TRANSPORT SYSTEM 2 CARRIER PROTEIN"/>
    <property type="match status" value="1"/>
</dbReference>
<reference evidence="11" key="1">
    <citation type="journal article" date="2019" name="Int. J. Syst. Evol. Microbiol.">
        <title>The Global Catalogue of Microorganisms (GCM) 10K type strain sequencing project: providing services to taxonomists for standard genome sequencing and annotation.</title>
        <authorList>
            <consortium name="The Broad Institute Genomics Platform"/>
            <consortium name="The Broad Institute Genome Sequencing Center for Infectious Disease"/>
            <person name="Wu L."/>
            <person name="Ma J."/>
        </authorList>
    </citation>
    <scope>NUCLEOTIDE SEQUENCE [LARGE SCALE GENOMIC DNA]</scope>
    <source>
        <strain evidence="11">NBRC 103166</strain>
    </source>
</reference>
<proteinExistence type="inferred from homology"/>
<dbReference type="InterPro" id="IPR004685">
    <property type="entry name" value="Brnchd-chn_aa_trnsp_Livcs"/>
</dbReference>
<feature type="transmembrane region" description="Helical" evidence="9">
    <location>
        <begin position="226"/>
        <end position="250"/>
    </location>
</feature>
<comment type="subcellular location">
    <subcellularLocation>
        <location evidence="9">Cell inner membrane</location>
        <topology evidence="9">Multi-pass membrane protein</topology>
    </subcellularLocation>
    <subcellularLocation>
        <location evidence="1">Cell membrane</location>
        <topology evidence="1">Multi-pass membrane protein</topology>
    </subcellularLocation>
</comment>
<feature type="transmembrane region" description="Helical" evidence="9">
    <location>
        <begin position="151"/>
        <end position="169"/>
    </location>
</feature>
<feature type="transmembrane region" description="Helical" evidence="9">
    <location>
        <begin position="409"/>
        <end position="426"/>
    </location>
</feature>
<evidence type="ECO:0000256" key="9">
    <source>
        <dbReference type="RuleBase" id="RU362122"/>
    </source>
</evidence>
<keyword evidence="3 9" id="KW-0813">Transport</keyword>
<feature type="transmembrane region" description="Helical" evidence="9">
    <location>
        <begin position="118"/>
        <end position="139"/>
    </location>
</feature>
<feature type="transmembrane region" description="Helical" evidence="9">
    <location>
        <begin position="7"/>
        <end position="29"/>
    </location>
</feature>